<keyword evidence="4" id="KW-0378">Hydrolase</keyword>
<feature type="compositionally biased region" description="Basic and acidic residues" evidence="1">
    <location>
        <begin position="16"/>
        <end position="40"/>
    </location>
</feature>
<dbReference type="GO" id="GO:0016787">
    <property type="term" value="F:hydrolase activity"/>
    <property type="evidence" value="ECO:0007669"/>
    <property type="project" value="UniProtKB-KW"/>
</dbReference>
<evidence type="ECO:0000313" key="4">
    <source>
        <dbReference type="EMBL" id="QDB79577.1"/>
    </source>
</evidence>
<keyword evidence="2" id="KW-0472">Membrane</keyword>
<feature type="region of interest" description="Disordered" evidence="1">
    <location>
        <begin position="1"/>
        <end position="43"/>
    </location>
</feature>
<gene>
    <name evidence="4" type="ORF">FE251_09480</name>
</gene>
<reference evidence="4 5" key="1">
    <citation type="submission" date="2019-05" db="EMBL/GenBank/DDBJ databases">
        <title>Georgenia *** sp. nov., and Georgenia *** sp. nov., isolated from the intestinal contents of plateau pika (Ochotona curzoniae) in the Qinghai-Tibet plateau of China.</title>
        <authorList>
            <person name="Tian Z."/>
        </authorList>
    </citation>
    <scope>NUCLEOTIDE SEQUENCE [LARGE SCALE GENOMIC DNA]</scope>
    <source>
        <strain evidence="4 5">Z294</strain>
    </source>
</reference>
<dbReference type="Pfam" id="PF13354">
    <property type="entry name" value="Beta-lactamase2"/>
    <property type="match status" value="2"/>
</dbReference>
<dbReference type="Proteomes" id="UP000313948">
    <property type="component" value="Chromosome"/>
</dbReference>
<dbReference type="InterPro" id="IPR012338">
    <property type="entry name" value="Beta-lactam/transpept-like"/>
</dbReference>
<evidence type="ECO:0000256" key="2">
    <source>
        <dbReference type="SAM" id="Phobius"/>
    </source>
</evidence>
<feature type="transmembrane region" description="Helical" evidence="2">
    <location>
        <begin position="683"/>
        <end position="701"/>
    </location>
</feature>
<keyword evidence="2" id="KW-0812">Transmembrane</keyword>
<proteinExistence type="predicted"/>
<organism evidence="4 5">
    <name type="scientific">Georgenia wutianyii</name>
    <dbReference type="NCBI Taxonomy" id="2585135"/>
    <lineage>
        <taxon>Bacteria</taxon>
        <taxon>Bacillati</taxon>
        <taxon>Actinomycetota</taxon>
        <taxon>Actinomycetes</taxon>
        <taxon>Micrococcales</taxon>
        <taxon>Bogoriellaceae</taxon>
        <taxon>Georgenia</taxon>
    </lineage>
</organism>
<dbReference type="PANTHER" id="PTHR35333:SF3">
    <property type="entry name" value="BETA-LACTAMASE-TYPE TRANSPEPTIDASE FOLD CONTAINING PROTEIN"/>
    <property type="match status" value="1"/>
</dbReference>
<sequence length="711" mass="73627">MVVGKGGIGVAPARTVTERTDTGEGGLRSRDMSVTRETERQPPAASLVVSTTTQRGPRMRTGSRQAVRAVTAAALGAALALGGAGSASAQPTHDWDRLQAGLDAVVADAAAAGVTLSVAVTGLAGDHDGASLVAGTDERVKAASIIKLPLLATLMADVDAGDLDLAEVVTIPAGDPNIVGGSGTLQDRSFPLDITVGELMELMVQVSDNTATNVLIDLAGGFDAVNEYTADLGLEDLRLGRKMIHPASPPLQENYISAAEVTELVTLLWDGGILSESSSEYVLDLMRGQLVDTKFGAVVPRAHLANKTGELSDVSHDSGVILLPGRELALTATSSFTGMPREEADVFVQEAARVVYDFARVTGDVADDVETVVQPFLDRAEARGIRASVGFTDLAGDGGALLLGSPAPYNPASVIKLSLLATVMRQAERGMLNLDAPVTISPYMVVAGSGSLQHEQMPYTTTVRELTRLMVVQSDNTATNVLLYYTGIPTTRELLDDLGLEVMRFNRQMFPGDRISDPANVLDLADTMGLLEAMYGDDLLAAGSRDQILTWMGDQEVDTKFGAVLDDAPVAHKTGETGNVTHDVGYFLVPGHEAAVAVLTEVTTTSSFAEAQEIGNPVVQEIGLAIYEYLVALAAAEVPGPGVPTKEPTAPPTTGAPDPAPAPGGGEGPTAGGGSLPVTGAPAAALLGLLIVLLAGGTAAVSTRRRAASFR</sequence>
<feature type="region of interest" description="Disordered" evidence="1">
    <location>
        <begin position="641"/>
        <end position="676"/>
    </location>
</feature>
<name>A0ABX5VM79_9MICO</name>
<dbReference type="EMBL" id="CP040899">
    <property type="protein sequence ID" value="QDB79577.1"/>
    <property type="molecule type" value="Genomic_DNA"/>
</dbReference>
<dbReference type="InterPro" id="IPR045155">
    <property type="entry name" value="Beta-lactam_cat"/>
</dbReference>
<evidence type="ECO:0000259" key="3">
    <source>
        <dbReference type="Pfam" id="PF13354"/>
    </source>
</evidence>
<evidence type="ECO:0000256" key="1">
    <source>
        <dbReference type="SAM" id="MobiDB-lite"/>
    </source>
</evidence>
<dbReference type="Gene3D" id="3.40.710.10">
    <property type="entry name" value="DD-peptidase/beta-lactamase superfamily"/>
    <property type="match status" value="2"/>
</dbReference>
<keyword evidence="5" id="KW-1185">Reference proteome</keyword>
<feature type="domain" description="Beta-lactamase class A catalytic" evidence="3">
    <location>
        <begin position="392"/>
        <end position="600"/>
    </location>
</feature>
<feature type="domain" description="Beta-lactamase class A catalytic" evidence="3">
    <location>
        <begin position="128"/>
        <end position="331"/>
    </location>
</feature>
<feature type="compositionally biased region" description="Low complexity" evidence="1">
    <location>
        <begin position="644"/>
        <end position="657"/>
    </location>
</feature>
<accession>A0ABX5VM79</accession>
<feature type="compositionally biased region" description="Gly residues" evidence="1">
    <location>
        <begin position="663"/>
        <end position="675"/>
    </location>
</feature>
<dbReference type="PANTHER" id="PTHR35333">
    <property type="entry name" value="BETA-LACTAMASE"/>
    <property type="match status" value="1"/>
</dbReference>
<keyword evidence="2" id="KW-1133">Transmembrane helix</keyword>
<dbReference type="InterPro" id="IPR000871">
    <property type="entry name" value="Beta-lactam_class-A"/>
</dbReference>
<evidence type="ECO:0000313" key="5">
    <source>
        <dbReference type="Proteomes" id="UP000313948"/>
    </source>
</evidence>
<dbReference type="SUPFAM" id="SSF56601">
    <property type="entry name" value="beta-lactamase/transpeptidase-like"/>
    <property type="match status" value="2"/>
</dbReference>
<protein>
    <submittedName>
        <fullName evidence="4">Serine hydrolase</fullName>
    </submittedName>
</protein>